<dbReference type="PROSITE" id="PS51296">
    <property type="entry name" value="RIESKE"/>
    <property type="match status" value="1"/>
</dbReference>
<accession>A0A1G9ICY7</accession>
<evidence type="ECO:0000256" key="4">
    <source>
        <dbReference type="ARBA" id="ARBA00023014"/>
    </source>
</evidence>
<evidence type="ECO:0000313" key="6">
    <source>
        <dbReference type="EMBL" id="SDL22714.1"/>
    </source>
</evidence>
<evidence type="ECO:0000259" key="5">
    <source>
        <dbReference type="PROSITE" id="PS51296"/>
    </source>
</evidence>
<dbReference type="GO" id="GO:0051537">
    <property type="term" value="F:2 iron, 2 sulfur cluster binding"/>
    <property type="evidence" value="ECO:0007669"/>
    <property type="project" value="UniProtKB-KW"/>
</dbReference>
<organism evidence="6 7">
    <name type="scientific">Nonomuraea jiangxiensis</name>
    <dbReference type="NCBI Taxonomy" id="633440"/>
    <lineage>
        <taxon>Bacteria</taxon>
        <taxon>Bacillati</taxon>
        <taxon>Actinomycetota</taxon>
        <taxon>Actinomycetes</taxon>
        <taxon>Streptosporangiales</taxon>
        <taxon>Streptosporangiaceae</taxon>
        <taxon>Nonomuraea</taxon>
    </lineage>
</organism>
<dbReference type="InterPro" id="IPR017941">
    <property type="entry name" value="Rieske_2Fe-2S"/>
</dbReference>
<gene>
    <name evidence="6" type="ORF">SAMN05421869_123141</name>
</gene>
<evidence type="ECO:0000256" key="1">
    <source>
        <dbReference type="ARBA" id="ARBA00022714"/>
    </source>
</evidence>
<dbReference type="CDD" id="cd03467">
    <property type="entry name" value="Rieske"/>
    <property type="match status" value="1"/>
</dbReference>
<dbReference type="AlphaFoldDB" id="A0A1G9ICY7"/>
<keyword evidence="4" id="KW-0411">Iron-sulfur</keyword>
<keyword evidence="2" id="KW-0479">Metal-binding</keyword>
<dbReference type="EMBL" id="FNDJ01000023">
    <property type="protein sequence ID" value="SDL22714.1"/>
    <property type="molecule type" value="Genomic_DNA"/>
</dbReference>
<dbReference type="Pfam" id="PF00355">
    <property type="entry name" value="Rieske"/>
    <property type="match status" value="1"/>
</dbReference>
<reference evidence="6 7" key="1">
    <citation type="submission" date="2016-10" db="EMBL/GenBank/DDBJ databases">
        <authorList>
            <person name="de Groot N.N."/>
        </authorList>
    </citation>
    <scope>NUCLEOTIDE SEQUENCE [LARGE SCALE GENOMIC DNA]</scope>
    <source>
        <strain evidence="6 7">CGMCC 4.6533</strain>
    </source>
</reference>
<dbReference type="GO" id="GO:0016705">
    <property type="term" value="F:oxidoreductase activity, acting on paired donors, with incorporation or reduction of molecular oxygen"/>
    <property type="evidence" value="ECO:0007669"/>
    <property type="project" value="UniProtKB-ARBA"/>
</dbReference>
<feature type="domain" description="Rieske" evidence="5">
    <location>
        <begin position="1"/>
        <end position="47"/>
    </location>
</feature>
<dbReference type="Gene3D" id="2.102.10.10">
    <property type="entry name" value="Rieske [2Fe-2S] iron-sulphur domain"/>
    <property type="match status" value="1"/>
</dbReference>
<dbReference type="GO" id="GO:0046872">
    <property type="term" value="F:metal ion binding"/>
    <property type="evidence" value="ECO:0007669"/>
    <property type="project" value="UniProtKB-KW"/>
</dbReference>
<name>A0A1G9ICY7_9ACTN</name>
<proteinExistence type="predicted"/>
<keyword evidence="3" id="KW-0408">Iron</keyword>
<dbReference type="GO" id="GO:0004497">
    <property type="term" value="F:monooxygenase activity"/>
    <property type="evidence" value="ECO:0007669"/>
    <property type="project" value="UniProtKB-ARBA"/>
</dbReference>
<protein>
    <submittedName>
        <fullName evidence="6">Rieske [2Fe-2S] domain-containing protein</fullName>
    </submittedName>
</protein>
<sequence length="48" mass="4947">MDNVSGGMINCPCHGSMFNLDGTVMGGPATRPLPQVQIKVDGDTISLA</sequence>
<dbReference type="SUPFAM" id="SSF50022">
    <property type="entry name" value="ISP domain"/>
    <property type="match status" value="1"/>
</dbReference>
<evidence type="ECO:0000313" key="7">
    <source>
        <dbReference type="Proteomes" id="UP000199202"/>
    </source>
</evidence>
<dbReference type="STRING" id="633440.SAMN05421869_123141"/>
<dbReference type="Proteomes" id="UP000199202">
    <property type="component" value="Unassembled WGS sequence"/>
</dbReference>
<evidence type="ECO:0000256" key="2">
    <source>
        <dbReference type="ARBA" id="ARBA00022723"/>
    </source>
</evidence>
<keyword evidence="7" id="KW-1185">Reference proteome</keyword>
<keyword evidence="1" id="KW-0001">2Fe-2S</keyword>
<evidence type="ECO:0000256" key="3">
    <source>
        <dbReference type="ARBA" id="ARBA00023004"/>
    </source>
</evidence>
<dbReference type="InterPro" id="IPR036922">
    <property type="entry name" value="Rieske_2Fe-2S_sf"/>
</dbReference>